<dbReference type="Pfam" id="PF04796">
    <property type="entry name" value="RepA_C"/>
    <property type="match status" value="1"/>
</dbReference>
<gene>
    <name evidence="2" type="ORF">Ga0061063_0158</name>
</gene>
<dbReference type="STRING" id="375574.GCA_001418035_02735"/>
<evidence type="ECO:0000313" key="2">
    <source>
        <dbReference type="EMBL" id="CUA87438.1"/>
    </source>
</evidence>
<accession>A0A0K6H9K3</accession>
<sequence length="409" mass="45308">MKKISEVGAQPSPAELRKWREGYRHYLEAKGLTPDQAADMAAKVAYRPDQYPTDSATTLPLFQLTAPPAAPAPTTQSKAEASPVADTRPAKAKPTRTPKAETPAPEVIPPKPKTTPTTPREARLVKTAAEIASERPDDDDRGYMHSIMCQVGLPRSKVDATSFERHSGGAALLVEAGKLWDGKQFVQQPIPYGPMPRLMLAWMNTYAVRFNTAEIPVGDSASEFLRMLGKTPNGGRNSVYTTFRKQVQALSACRITLGFNANGRAHTYEGKPIKHFEAWIASTEEQRPLWPGSVTFSDDYYQTLKSHAVPLDLRAFMELKGSALAMDVYTWLAQRLHRIEGRPVVLHWASLREQFGQEYQGKDPDKDFKKKFLHALRAVLAVYPQARVKQVTGGVMLMASPPPIPFKGS</sequence>
<evidence type="ECO:0000256" key="1">
    <source>
        <dbReference type="SAM" id="MobiDB-lite"/>
    </source>
</evidence>
<dbReference type="EMBL" id="CYHA01000014">
    <property type="protein sequence ID" value="CUA87438.1"/>
    <property type="molecule type" value="Genomic_DNA"/>
</dbReference>
<dbReference type="InterPro" id="IPR006881">
    <property type="entry name" value="RepA_C"/>
</dbReference>
<evidence type="ECO:0000313" key="3">
    <source>
        <dbReference type="Proteomes" id="UP000243535"/>
    </source>
</evidence>
<dbReference type="Proteomes" id="UP000243535">
    <property type="component" value="Unassembled WGS sequence"/>
</dbReference>
<protein>
    <submittedName>
        <fullName evidence="2">Plasmid encoded RepA protein</fullName>
    </submittedName>
</protein>
<name>A0A0K6H9K3_9NEIS</name>
<reference evidence="3" key="1">
    <citation type="submission" date="2015-08" db="EMBL/GenBank/DDBJ databases">
        <authorList>
            <person name="Varghese N."/>
        </authorList>
    </citation>
    <scope>NUCLEOTIDE SEQUENCE [LARGE SCALE GENOMIC DNA]</scope>
    <source>
        <strain evidence="3">DSM 17901</strain>
    </source>
</reference>
<feature type="compositionally biased region" description="Low complexity" evidence="1">
    <location>
        <begin position="56"/>
        <end position="75"/>
    </location>
</feature>
<feature type="region of interest" description="Disordered" evidence="1">
    <location>
        <begin position="50"/>
        <end position="120"/>
    </location>
</feature>
<dbReference type="AlphaFoldDB" id="A0A0K6H9K3"/>
<dbReference type="RefSeq" id="WP_012289812.1">
    <property type="nucleotide sequence ID" value="NZ_CYHA01000014.1"/>
</dbReference>
<dbReference type="OrthoDB" id="1524783at2"/>
<proteinExistence type="predicted"/>
<organism evidence="2 3">
    <name type="scientific">Gulbenkiania indica</name>
    <dbReference type="NCBI Taxonomy" id="375574"/>
    <lineage>
        <taxon>Bacteria</taxon>
        <taxon>Pseudomonadati</taxon>
        <taxon>Pseudomonadota</taxon>
        <taxon>Betaproteobacteria</taxon>
        <taxon>Neisseriales</taxon>
        <taxon>Chromobacteriaceae</taxon>
        <taxon>Gulbenkiania</taxon>
    </lineage>
</organism>
<keyword evidence="3" id="KW-1185">Reference proteome</keyword>